<dbReference type="FunCoup" id="A0A6J3CKB4">
    <property type="interactions" value="172"/>
</dbReference>
<dbReference type="PANTHER" id="PTHR35544:SF4">
    <property type="entry name" value="RIBOSOMAL BIOGENESIS FACTOR"/>
    <property type="match status" value="1"/>
</dbReference>
<evidence type="ECO:0000256" key="1">
    <source>
        <dbReference type="SAM" id="MobiDB-lite"/>
    </source>
</evidence>
<dbReference type="RefSeq" id="XP_032037848.1">
    <property type="nucleotide sequence ID" value="XM_032181957.1"/>
</dbReference>
<dbReference type="KEGG" id="aful:116486042"/>
<reference evidence="3" key="1">
    <citation type="submission" date="2025-08" db="UniProtKB">
        <authorList>
            <consortium name="RefSeq"/>
        </authorList>
    </citation>
    <scope>IDENTIFICATION</scope>
    <source>
        <tissue evidence="3">Lung</tissue>
    </source>
</reference>
<evidence type="ECO:0000313" key="2">
    <source>
        <dbReference type="Proteomes" id="UP000504639"/>
    </source>
</evidence>
<organism evidence="2 3">
    <name type="scientific">Aythya fuligula</name>
    <name type="common">Tufted duck</name>
    <name type="synonym">Anas fuligula</name>
    <dbReference type="NCBI Taxonomy" id="219594"/>
    <lineage>
        <taxon>Eukaryota</taxon>
        <taxon>Metazoa</taxon>
        <taxon>Chordata</taxon>
        <taxon>Craniata</taxon>
        <taxon>Vertebrata</taxon>
        <taxon>Euteleostomi</taxon>
        <taxon>Archelosauria</taxon>
        <taxon>Archosauria</taxon>
        <taxon>Dinosauria</taxon>
        <taxon>Saurischia</taxon>
        <taxon>Theropoda</taxon>
        <taxon>Coelurosauria</taxon>
        <taxon>Aves</taxon>
        <taxon>Neognathae</taxon>
        <taxon>Galloanserae</taxon>
        <taxon>Anseriformes</taxon>
        <taxon>Anatidae</taxon>
        <taxon>Aythyinae</taxon>
        <taxon>Aythya</taxon>
    </lineage>
</organism>
<dbReference type="PANTHER" id="PTHR35544">
    <property type="entry name" value="RIBOSOMAL BIOGENESIS FACTOR"/>
    <property type="match status" value="1"/>
</dbReference>
<protein>
    <submittedName>
        <fullName evidence="3">Ribosomal biogenesis factor</fullName>
    </submittedName>
</protein>
<dbReference type="GO" id="GO:0042254">
    <property type="term" value="P:ribosome biogenesis"/>
    <property type="evidence" value="ECO:0007669"/>
    <property type="project" value="InterPro"/>
</dbReference>
<sequence>MGKSRARKAAKAPSVFCIARGGAGKARGKGRARRVTSGLRKINIENADKVSKINKAFTEIQKEVQQLSKGPAVEPQKNNQVSIQPEGEPANVDDATSLLSQL</sequence>
<dbReference type="CTD" id="401466"/>
<feature type="region of interest" description="Disordered" evidence="1">
    <location>
        <begin position="66"/>
        <end position="102"/>
    </location>
</feature>
<gene>
    <name evidence="3" type="primary">RBIS</name>
</gene>
<dbReference type="GO" id="GO:0005730">
    <property type="term" value="C:nucleolus"/>
    <property type="evidence" value="ECO:0007669"/>
    <property type="project" value="TreeGrafter"/>
</dbReference>
<dbReference type="Pfam" id="PF15679">
    <property type="entry name" value="DUF4665"/>
    <property type="match status" value="1"/>
</dbReference>
<evidence type="ECO:0000313" key="3">
    <source>
        <dbReference type="RefSeq" id="XP_032037848.1"/>
    </source>
</evidence>
<dbReference type="InterPro" id="IPR031389">
    <property type="entry name" value="RBIS"/>
</dbReference>
<dbReference type="AlphaFoldDB" id="A0A6J3CKB4"/>
<dbReference type="GeneID" id="116486042"/>
<keyword evidence="2" id="KW-1185">Reference proteome</keyword>
<name>A0A6J3CKB4_AYTFU</name>
<dbReference type="InParanoid" id="A0A6J3CKB4"/>
<accession>A0A6J3CKB4</accession>
<proteinExistence type="predicted"/>
<dbReference type="Proteomes" id="UP000504639">
    <property type="component" value="Chromosome 2"/>
</dbReference>